<evidence type="ECO:0000313" key="2">
    <source>
        <dbReference type="EMBL" id="KII72038.1"/>
    </source>
</evidence>
<reference evidence="2 3" key="1">
    <citation type="journal article" date="2014" name="Genome Biol. Evol.">
        <title>The genome of the myxosporean Thelohanellus kitauei shows adaptations to nutrient acquisition within its fish host.</title>
        <authorList>
            <person name="Yang Y."/>
            <person name="Xiong J."/>
            <person name="Zhou Z."/>
            <person name="Huo F."/>
            <person name="Miao W."/>
            <person name="Ran C."/>
            <person name="Liu Y."/>
            <person name="Zhang J."/>
            <person name="Feng J."/>
            <person name="Wang M."/>
            <person name="Wang M."/>
            <person name="Wang L."/>
            <person name="Yao B."/>
        </authorList>
    </citation>
    <scope>NUCLEOTIDE SEQUENCE [LARGE SCALE GENOMIC DNA]</scope>
    <source>
        <strain evidence="2">Wuqing</strain>
    </source>
</reference>
<name>A0A0C2JRK5_THEKT</name>
<evidence type="ECO:0000256" key="1">
    <source>
        <dbReference type="SAM" id="MobiDB-lite"/>
    </source>
</evidence>
<dbReference type="AlphaFoldDB" id="A0A0C2JRK5"/>
<protein>
    <submittedName>
        <fullName evidence="2">Uncharacterized protein</fullName>
    </submittedName>
</protein>
<organism evidence="2 3">
    <name type="scientific">Thelohanellus kitauei</name>
    <name type="common">Myxosporean</name>
    <dbReference type="NCBI Taxonomy" id="669202"/>
    <lineage>
        <taxon>Eukaryota</taxon>
        <taxon>Metazoa</taxon>
        <taxon>Cnidaria</taxon>
        <taxon>Myxozoa</taxon>
        <taxon>Myxosporea</taxon>
        <taxon>Bivalvulida</taxon>
        <taxon>Platysporina</taxon>
        <taxon>Myxobolidae</taxon>
        <taxon>Thelohanellus</taxon>
    </lineage>
</organism>
<feature type="region of interest" description="Disordered" evidence="1">
    <location>
        <begin position="93"/>
        <end position="164"/>
    </location>
</feature>
<dbReference type="Proteomes" id="UP000031668">
    <property type="component" value="Unassembled WGS sequence"/>
</dbReference>
<gene>
    <name evidence="2" type="ORF">RF11_02886</name>
</gene>
<accession>A0A0C2JRK5</accession>
<keyword evidence="3" id="KW-1185">Reference proteome</keyword>
<comment type="caution">
    <text evidence="2">The sequence shown here is derived from an EMBL/GenBank/DDBJ whole genome shotgun (WGS) entry which is preliminary data.</text>
</comment>
<dbReference type="EMBL" id="JWZT01001438">
    <property type="protein sequence ID" value="KII72038.1"/>
    <property type="molecule type" value="Genomic_DNA"/>
</dbReference>
<sequence>MNREAAQKTMIPLLCQSFRHDTSISSAQTAHADNPGFHEIEDPYASIDGDESDQPAQLSDAPSTVAGPQASEASNTIYISTAGSPAAYIEPDYEPVDVYQGQGADLSESKSTSNLEFDPEYDPYESVANFERPGTKDLTPISLGVPQESSGSVSAPEPSVSVFY</sequence>
<evidence type="ECO:0000313" key="3">
    <source>
        <dbReference type="Proteomes" id="UP000031668"/>
    </source>
</evidence>
<proteinExistence type="predicted"/>
<feature type="region of interest" description="Disordered" evidence="1">
    <location>
        <begin position="23"/>
        <end position="72"/>
    </location>
</feature>